<proteinExistence type="predicted"/>
<dbReference type="Proteomes" id="UP001396898">
    <property type="component" value="Unassembled WGS sequence"/>
</dbReference>
<accession>A0ABR1R1B3</accession>
<comment type="caution">
    <text evidence="1">The sequence shown here is derived from an EMBL/GenBank/DDBJ whole genome shotgun (WGS) entry which is preliminary data.</text>
</comment>
<evidence type="ECO:0000313" key="1">
    <source>
        <dbReference type="EMBL" id="KAK7995820.1"/>
    </source>
</evidence>
<dbReference type="EMBL" id="JAQQWI010000022">
    <property type="protein sequence ID" value="KAK7995820.1"/>
    <property type="molecule type" value="Genomic_DNA"/>
</dbReference>
<organism evidence="1 2">
    <name type="scientific">Apiospora marii</name>
    <dbReference type="NCBI Taxonomy" id="335849"/>
    <lineage>
        <taxon>Eukaryota</taxon>
        <taxon>Fungi</taxon>
        <taxon>Dikarya</taxon>
        <taxon>Ascomycota</taxon>
        <taxon>Pezizomycotina</taxon>
        <taxon>Sordariomycetes</taxon>
        <taxon>Xylariomycetidae</taxon>
        <taxon>Amphisphaeriales</taxon>
        <taxon>Apiosporaceae</taxon>
        <taxon>Apiospora</taxon>
    </lineage>
</organism>
<evidence type="ECO:0000313" key="2">
    <source>
        <dbReference type="Proteomes" id="UP001396898"/>
    </source>
</evidence>
<sequence>MFDCLAYAADTRFSELWHTHPTIFGAHYRGNPVVTAACPSPTGTSIYDPSFAELIAIVQELLDAVYRMTSRAIVAALSPDGRRQVLAGAEAVVQHGPGLAGPDELVDAPHLARDGGVLLVPEQVVVGADVGGQVGGVDPVPERLVPAVVEPAQVGRVDAQLPRRAGQDLGDDVHEVAVAGRVGLGRGRVPLEEDGARQRVDDVLAD</sequence>
<protein>
    <submittedName>
        <fullName evidence="1">Uncharacterized protein</fullName>
    </submittedName>
</protein>
<keyword evidence="2" id="KW-1185">Reference proteome</keyword>
<reference evidence="1 2" key="1">
    <citation type="submission" date="2023-01" db="EMBL/GenBank/DDBJ databases">
        <title>Analysis of 21 Apiospora genomes using comparative genomics revels a genus with tremendous synthesis potential of carbohydrate active enzymes and secondary metabolites.</title>
        <authorList>
            <person name="Sorensen T."/>
        </authorList>
    </citation>
    <scope>NUCLEOTIDE SEQUENCE [LARGE SCALE GENOMIC DNA]</scope>
    <source>
        <strain evidence="1 2">CBS 20057</strain>
    </source>
</reference>
<name>A0ABR1R1B3_9PEZI</name>
<gene>
    <name evidence="1" type="ORF">PG991_015287</name>
</gene>